<organism evidence="13">
    <name type="scientific">Trypanosoma congolense (strain IL3000)</name>
    <dbReference type="NCBI Taxonomy" id="1068625"/>
    <lineage>
        <taxon>Eukaryota</taxon>
        <taxon>Discoba</taxon>
        <taxon>Euglenozoa</taxon>
        <taxon>Kinetoplastea</taxon>
        <taxon>Metakinetoplastina</taxon>
        <taxon>Trypanosomatida</taxon>
        <taxon>Trypanosomatidae</taxon>
        <taxon>Trypanosoma</taxon>
        <taxon>Nannomonas</taxon>
    </lineage>
</organism>
<evidence type="ECO:0000256" key="5">
    <source>
        <dbReference type="ARBA" id="ARBA00022737"/>
    </source>
</evidence>
<feature type="compositionally biased region" description="Pro residues" evidence="12">
    <location>
        <begin position="254"/>
        <end position="265"/>
    </location>
</feature>
<proteinExistence type="inferred from homology"/>
<dbReference type="InterPro" id="IPR033351">
    <property type="entry name" value="POC5"/>
</dbReference>
<evidence type="ECO:0000256" key="7">
    <source>
        <dbReference type="ARBA" id="ARBA00023212"/>
    </source>
</evidence>
<evidence type="ECO:0000256" key="3">
    <source>
        <dbReference type="ARBA" id="ARBA00014910"/>
    </source>
</evidence>
<keyword evidence="7" id="KW-0206">Cytoskeleton</keyword>
<feature type="region of interest" description="Disordered" evidence="12">
    <location>
        <begin position="349"/>
        <end position="375"/>
    </location>
</feature>
<evidence type="ECO:0000256" key="12">
    <source>
        <dbReference type="SAM" id="MobiDB-lite"/>
    </source>
</evidence>
<feature type="coiled-coil region" evidence="11">
    <location>
        <begin position="67"/>
        <end position="113"/>
    </location>
</feature>
<evidence type="ECO:0000313" key="13">
    <source>
        <dbReference type="EMBL" id="CCC93875.1"/>
    </source>
</evidence>
<evidence type="ECO:0000256" key="11">
    <source>
        <dbReference type="SAM" id="Coils"/>
    </source>
</evidence>
<keyword evidence="6 11" id="KW-0175">Coiled coil</keyword>
<reference evidence="13" key="1">
    <citation type="journal article" date="2012" name="Proc. Natl. Acad. Sci. U.S.A.">
        <title>Antigenic diversity is generated by distinct evolutionary mechanisms in African trypanosome species.</title>
        <authorList>
            <person name="Jackson A.P."/>
            <person name="Berry A."/>
            <person name="Aslett M."/>
            <person name="Allison H.C."/>
            <person name="Burton P."/>
            <person name="Vavrova-Anderson J."/>
            <person name="Brown R."/>
            <person name="Browne H."/>
            <person name="Corton N."/>
            <person name="Hauser H."/>
            <person name="Gamble J."/>
            <person name="Gilderthorp R."/>
            <person name="Marcello L."/>
            <person name="McQuillan J."/>
            <person name="Otto T.D."/>
            <person name="Quail M.A."/>
            <person name="Sanders M.J."/>
            <person name="van Tonder A."/>
            <person name="Ginger M.L."/>
            <person name="Field M.C."/>
            <person name="Barry J.D."/>
            <person name="Hertz-Fowler C."/>
            <person name="Berriman M."/>
        </authorList>
    </citation>
    <scope>NUCLEOTIDE SEQUENCE</scope>
    <source>
        <strain evidence="13">IL3000</strain>
    </source>
</reference>
<keyword evidence="4" id="KW-0963">Cytoplasm</keyword>
<evidence type="ECO:0000256" key="6">
    <source>
        <dbReference type="ARBA" id="ARBA00023054"/>
    </source>
</evidence>
<keyword evidence="5" id="KW-0677">Repeat</keyword>
<evidence type="ECO:0000256" key="1">
    <source>
        <dbReference type="ARBA" id="ARBA00004114"/>
    </source>
</evidence>
<evidence type="ECO:0000256" key="8">
    <source>
        <dbReference type="ARBA" id="ARBA00023306"/>
    </source>
</evidence>
<evidence type="ECO:0000256" key="2">
    <source>
        <dbReference type="ARBA" id="ARBA00010411"/>
    </source>
</evidence>
<evidence type="ECO:0000256" key="9">
    <source>
        <dbReference type="ARBA" id="ARBA00031694"/>
    </source>
</evidence>
<accession>G0UWV8</accession>
<dbReference type="GO" id="GO:0005814">
    <property type="term" value="C:centriole"/>
    <property type="evidence" value="ECO:0007669"/>
    <property type="project" value="UniProtKB-SubCell"/>
</dbReference>
<sequence length="375" mass="43065">MYVYILQSIKIFFRSLPCHSQETNKRGKMGDDGAEQHDEFLRAIGNNVDVHTTRMRDDILHMLSHYMKQQRRHIRNALRNEATLRENELIEKRHKAEAALESARRTIERQNECIRHVATVLWGANSRCWLQRLFSDWKMWLLKRRQHRRGIALMGCFTNITCAFHAYTQWRLLAAARRHHRLALAEQLQWKRNEAELKGQVQALGKIAEEERRSKEDVEDKLRTAFIRGVCALNKEAVQVLKGSRQSDEAQLSPPKPSGTPPPSATAPTQLESHWAPKVSDHPSGSCDKYPPRSTFSQDTVRECPSITAGTSHIQYHMCYAPSSCAYSAKILPHQPFVVSVDPSAVRSYGEVPSTKRTLYPTQRRSSSAGRRFSR</sequence>
<feature type="region of interest" description="Disordered" evidence="12">
    <location>
        <begin position="243"/>
        <end position="299"/>
    </location>
</feature>
<name>G0UWV8_TRYCI</name>
<keyword evidence="8" id="KW-0131">Cell cycle</keyword>
<dbReference type="AlphaFoldDB" id="G0UWV8"/>
<evidence type="ECO:0000256" key="4">
    <source>
        <dbReference type="ARBA" id="ARBA00022490"/>
    </source>
</evidence>
<gene>
    <name evidence="13" type="ORF">TCIL3000_10_6480</name>
</gene>
<evidence type="ECO:0000256" key="10">
    <source>
        <dbReference type="ARBA" id="ARBA00049959"/>
    </source>
</evidence>
<comment type="subcellular location">
    <subcellularLocation>
        <location evidence="1">Cytoplasm</location>
        <location evidence="1">Cytoskeleton</location>
        <location evidence="1">Microtubule organizing center</location>
        <location evidence="1">Centrosome</location>
        <location evidence="1">Centriole</location>
    </subcellularLocation>
</comment>
<dbReference type="EMBL" id="HE575323">
    <property type="protein sequence ID" value="CCC93875.1"/>
    <property type="molecule type" value="Genomic_DNA"/>
</dbReference>
<dbReference type="VEuPathDB" id="TriTrypDB:TcIL3000_10_6480"/>
<dbReference type="PANTHER" id="PTHR28618:SF1">
    <property type="entry name" value="CENTROSOMAL PROTEIN POC5"/>
    <property type="match status" value="1"/>
</dbReference>
<dbReference type="PANTHER" id="PTHR28618">
    <property type="entry name" value="CENTROSOMAL PROTEIN POC5"/>
    <property type="match status" value="1"/>
</dbReference>
<comment type="similarity">
    <text evidence="2">Belongs to the POC5 family.</text>
</comment>
<feature type="compositionally biased region" description="Low complexity" evidence="12">
    <location>
        <begin position="364"/>
        <end position="375"/>
    </location>
</feature>
<comment type="function">
    <text evidence="10">Essential for the assembly of the distal half of centrioles, required for centriole elongation. Acts as a negative regulator of centriole elongation.</text>
</comment>
<protein>
    <recommendedName>
        <fullName evidence="3">Centrosomal protein POC5</fullName>
    </recommendedName>
    <alternativeName>
        <fullName evidence="9">Protein of centriole 5</fullName>
    </alternativeName>
</protein>